<feature type="transmembrane region" description="Helical" evidence="7">
    <location>
        <begin position="5"/>
        <end position="20"/>
    </location>
</feature>
<keyword evidence="3 7" id="KW-0812">Transmembrane</keyword>
<evidence type="ECO:0000256" key="2">
    <source>
        <dbReference type="ARBA" id="ARBA00022448"/>
    </source>
</evidence>
<dbReference type="Pfam" id="PF02080">
    <property type="entry name" value="TrkA_C"/>
    <property type="match status" value="2"/>
</dbReference>
<feature type="transmembrane region" description="Helical" evidence="7">
    <location>
        <begin position="482"/>
        <end position="509"/>
    </location>
</feature>
<feature type="transmembrane region" description="Helical" evidence="7">
    <location>
        <begin position="529"/>
        <end position="547"/>
    </location>
</feature>
<proteinExistence type="predicted"/>
<evidence type="ECO:0000256" key="1">
    <source>
        <dbReference type="ARBA" id="ARBA00004141"/>
    </source>
</evidence>
<keyword evidence="4" id="KW-0677">Repeat</keyword>
<dbReference type="InterPro" id="IPR051679">
    <property type="entry name" value="DASS-Related_Transporters"/>
</dbReference>
<dbReference type="Gene3D" id="3.30.70.1450">
    <property type="entry name" value="Regulator of K+ conductance, C-terminal domain"/>
    <property type="match status" value="2"/>
</dbReference>
<dbReference type="PATRIC" id="fig|1288963.3.peg.1626"/>
<comment type="subcellular location">
    <subcellularLocation>
        <location evidence="1">Membrane</location>
        <topology evidence="1">Multi-pass membrane protein</topology>
    </subcellularLocation>
</comment>
<dbReference type="Proteomes" id="UP000013909">
    <property type="component" value="Unassembled WGS sequence"/>
</dbReference>
<dbReference type="GO" id="GO:0008324">
    <property type="term" value="F:monoatomic cation transmembrane transporter activity"/>
    <property type="evidence" value="ECO:0007669"/>
    <property type="project" value="InterPro"/>
</dbReference>
<evidence type="ECO:0000313" key="9">
    <source>
        <dbReference type="EMBL" id="EON77923.1"/>
    </source>
</evidence>
<dbReference type="PANTHER" id="PTHR43652">
    <property type="entry name" value="BASIC AMINO ACID ANTIPORTER YFCC-RELATED"/>
    <property type="match status" value="1"/>
</dbReference>
<evidence type="ECO:0000256" key="7">
    <source>
        <dbReference type="SAM" id="Phobius"/>
    </source>
</evidence>
<evidence type="ECO:0000256" key="3">
    <source>
        <dbReference type="ARBA" id="ARBA00022692"/>
    </source>
</evidence>
<feature type="transmembrane region" description="Helical" evidence="7">
    <location>
        <begin position="49"/>
        <end position="68"/>
    </location>
</feature>
<keyword evidence="6 7" id="KW-0472">Membrane</keyword>
<accession>R7ZV65</accession>
<keyword evidence="5 7" id="KW-1133">Transmembrane helix</keyword>
<gene>
    <name evidence="9" type="ORF">ADIS_1636</name>
</gene>
<feature type="transmembrane region" description="Helical" evidence="7">
    <location>
        <begin position="132"/>
        <end position="158"/>
    </location>
</feature>
<evidence type="ECO:0000259" key="8">
    <source>
        <dbReference type="PROSITE" id="PS51202"/>
    </source>
</evidence>
<comment type="caution">
    <text evidence="9">The sequence shown here is derived from an EMBL/GenBank/DDBJ whole genome shotgun (WGS) entry which is preliminary data.</text>
</comment>
<evidence type="ECO:0000256" key="6">
    <source>
        <dbReference type="ARBA" id="ARBA00023136"/>
    </source>
</evidence>
<feature type="transmembrane region" description="Helical" evidence="7">
    <location>
        <begin position="26"/>
        <end position="42"/>
    </location>
</feature>
<protein>
    <recommendedName>
        <fullName evidence="8">RCK C-terminal domain-containing protein</fullName>
    </recommendedName>
</protein>
<name>R7ZV65_9BACT</name>
<dbReference type="PROSITE" id="PS51202">
    <property type="entry name" value="RCK_C"/>
    <property type="match status" value="2"/>
</dbReference>
<dbReference type="AlphaFoldDB" id="R7ZV65"/>
<dbReference type="GO" id="GO:0005886">
    <property type="term" value="C:plasma membrane"/>
    <property type="evidence" value="ECO:0007669"/>
    <property type="project" value="TreeGrafter"/>
</dbReference>
<dbReference type="STRING" id="1232681.ADIS_1636"/>
<feature type="domain" description="RCK C-terminal" evidence="8">
    <location>
        <begin position="205"/>
        <end position="289"/>
    </location>
</feature>
<organism evidence="9 10">
    <name type="scientific">Lunatimonas lonarensis</name>
    <dbReference type="NCBI Taxonomy" id="1232681"/>
    <lineage>
        <taxon>Bacteria</taxon>
        <taxon>Pseudomonadati</taxon>
        <taxon>Bacteroidota</taxon>
        <taxon>Cytophagia</taxon>
        <taxon>Cytophagales</taxon>
        <taxon>Cyclobacteriaceae</taxon>
    </lineage>
</organism>
<evidence type="ECO:0000256" key="4">
    <source>
        <dbReference type="ARBA" id="ARBA00022737"/>
    </source>
</evidence>
<dbReference type="OrthoDB" id="9765532at2"/>
<dbReference type="PANTHER" id="PTHR43652:SF2">
    <property type="entry name" value="BASIC AMINO ACID ANTIPORTER YFCC-RELATED"/>
    <property type="match status" value="1"/>
</dbReference>
<keyword evidence="10" id="KW-1185">Reference proteome</keyword>
<evidence type="ECO:0000313" key="10">
    <source>
        <dbReference type="Proteomes" id="UP000013909"/>
    </source>
</evidence>
<feature type="transmembrane region" description="Helical" evidence="7">
    <location>
        <begin position="567"/>
        <end position="587"/>
    </location>
</feature>
<dbReference type="EMBL" id="AQHR01000048">
    <property type="protein sequence ID" value="EON77923.1"/>
    <property type="molecule type" value="Genomic_DNA"/>
</dbReference>
<reference evidence="9 10" key="1">
    <citation type="submission" date="2013-02" db="EMBL/GenBank/DDBJ databases">
        <title>A novel strain isolated from Lonar lake, Maharashtra, India.</title>
        <authorList>
            <person name="Singh A."/>
        </authorList>
    </citation>
    <scope>NUCLEOTIDE SEQUENCE [LARGE SCALE GENOMIC DNA]</scope>
    <source>
        <strain evidence="9 10">AK24</strain>
    </source>
</reference>
<dbReference type="GO" id="GO:0006813">
    <property type="term" value="P:potassium ion transport"/>
    <property type="evidence" value="ECO:0007669"/>
    <property type="project" value="InterPro"/>
</dbReference>
<dbReference type="RefSeq" id="WP_010853775.1">
    <property type="nucleotide sequence ID" value="NZ_AQHR01000048.1"/>
</dbReference>
<feature type="transmembrane region" description="Helical" evidence="7">
    <location>
        <begin position="442"/>
        <end position="462"/>
    </location>
</feature>
<dbReference type="Pfam" id="PF03600">
    <property type="entry name" value="CitMHS"/>
    <property type="match status" value="1"/>
</dbReference>
<feature type="domain" description="RCK C-terminal" evidence="8">
    <location>
        <begin position="297"/>
        <end position="381"/>
    </location>
</feature>
<feature type="transmembrane region" description="Helical" evidence="7">
    <location>
        <begin position="88"/>
        <end position="120"/>
    </location>
</feature>
<dbReference type="SUPFAM" id="SSF116726">
    <property type="entry name" value="TrkA C-terminal domain-like"/>
    <property type="match status" value="2"/>
</dbReference>
<dbReference type="InterPro" id="IPR036721">
    <property type="entry name" value="RCK_C_sf"/>
</dbReference>
<evidence type="ECO:0000256" key="5">
    <source>
        <dbReference type="ARBA" id="ARBA00022989"/>
    </source>
</evidence>
<sequence>MEEYLVFGTLVVALVLFIWGRPRYDIVALLALVFLTLCGVIPKEDAFLGFGHTAVITVAAVLVVSKAVENSGLVNIIVQLMDKVGASVPLQVGILCTVVAIASGFMNNIGALAILMPVAIQLARKNNYSPSSILMPIAFASLLGGMNTLIGTPPNIIISAFRADALDAPYRMFDFSPVGASVTVVGLLFISLIGWRLLPKRQSASDEESLFEINNYITEVMVVPGCTLIGERVRHIEIRDENEISVLGLVRDGQRIHAPNTWLKLREGDILLLESDTEVLTKFLEDTKAELVGDEKVFLKAEGSNEIQVAEGIIRENSPLIGETAASLHMRSRYGVNLLALARSNRTLRQRIDHVRFQSGDVLLLQGLASEMSGIFQNIGCYPLAKRGLEIGKPRRTIFALAVFVITIAAIVSELIPVEIAFILAAFLLITGKILPIRDLYLAIDWPIIVLLGAMIPVGIAFETSGAAASITSQLMKLGTDFPVWGLLTILLFVTMLLSAVINNAATVLLMAPIGLKIALAIDASPDPFLMAIAIGGSAAFLTPIGHQSNTLVMSPGGYRFGDYWKLGLPLTILIIAVAIPMILLIWPPFGS</sequence>
<dbReference type="InterPro" id="IPR004680">
    <property type="entry name" value="Cit_transptr-like_dom"/>
</dbReference>
<keyword evidence="2" id="KW-0813">Transport</keyword>
<dbReference type="InterPro" id="IPR006037">
    <property type="entry name" value="RCK_C"/>
</dbReference>
<feature type="transmembrane region" description="Helical" evidence="7">
    <location>
        <begin position="396"/>
        <end position="412"/>
    </location>
</feature>
<feature type="transmembrane region" description="Helical" evidence="7">
    <location>
        <begin position="178"/>
        <end position="198"/>
    </location>
</feature>